<feature type="transmembrane region" description="Helical" evidence="1">
    <location>
        <begin position="71"/>
        <end position="93"/>
    </location>
</feature>
<keyword evidence="1" id="KW-0472">Membrane</keyword>
<keyword evidence="1" id="KW-0812">Transmembrane</keyword>
<evidence type="ECO:0000313" key="3">
    <source>
        <dbReference type="EMBL" id="SMC39582.1"/>
    </source>
</evidence>
<gene>
    <name evidence="3" type="ORF">SAMN02745168_0650</name>
</gene>
<dbReference type="Pfam" id="PF18902">
    <property type="entry name" value="DUF5658"/>
    <property type="match status" value="1"/>
</dbReference>
<dbReference type="AlphaFoldDB" id="A0A1W1YU07"/>
<dbReference type="Proteomes" id="UP000192790">
    <property type="component" value="Unassembled WGS sequence"/>
</dbReference>
<dbReference type="OrthoDB" id="1957285at2"/>
<dbReference type="RefSeq" id="WP_084233271.1">
    <property type="nucleotide sequence ID" value="NZ_FWXW01000001.1"/>
</dbReference>
<dbReference type="EMBL" id="FWXW01000001">
    <property type="protein sequence ID" value="SMC39582.1"/>
    <property type="molecule type" value="Genomic_DNA"/>
</dbReference>
<accession>A0A1W1YU07</accession>
<keyword evidence="1" id="KW-1133">Transmembrane helix</keyword>
<dbReference type="InterPro" id="IPR043717">
    <property type="entry name" value="DUF5658"/>
</dbReference>
<keyword evidence="4" id="KW-1185">Reference proteome</keyword>
<evidence type="ECO:0000313" key="4">
    <source>
        <dbReference type="Proteomes" id="UP000192790"/>
    </source>
</evidence>
<sequence>MKKLLFIIFILTVFDAVCTAAGMLCGAVQEANPVMVQFMAWHPGAASALVCAAVGGILLGLYRVRSRIKWLFSAMTAVLIAKIGIAVIHVMWISQVI</sequence>
<protein>
    <recommendedName>
        <fullName evidence="2">DUF5658 domain-containing protein</fullName>
    </recommendedName>
</protein>
<reference evidence="3 4" key="1">
    <citation type="submission" date="2017-04" db="EMBL/GenBank/DDBJ databases">
        <authorList>
            <person name="Afonso C.L."/>
            <person name="Miller P.J."/>
            <person name="Scott M.A."/>
            <person name="Spackman E."/>
            <person name="Goraichik I."/>
            <person name="Dimitrov K.M."/>
            <person name="Suarez D.L."/>
            <person name="Swayne D.E."/>
        </authorList>
    </citation>
    <scope>NUCLEOTIDE SEQUENCE [LARGE SCALE GENOMIC DNA]</scope>
    <source>
        <strain evidence="3 4">DSM 12816</strain>
    </source>
</reference>
<feature type="domain" description="DUF5658" evidence="2">
    <location>
        <begin position="7"/>
        <end position="94"/>
    </location>
</feature>
<proteinExistence type="predicted"/>
<name>A0A1W1YU07_9FIRM</name>
<evidence type="ECO:0000256" key="1">
    <source>
        <dbReference type="SAM" id="Phobius"/>
    </source>
</evidence>
<evidence type="ECO:0000259" key="2">
    <source>
        <dbReference type="Pfam" id="PF18902"/>
    </source>
</evidence>
<organism evidence="3 4">
    <name type="scientific">Papillibacter cinnamivorans DSM 12816</name>
    <dbReference type="NCBI Taxonomy" id="1122930"/>
    <lineage>
        <taxon>Bacteria</taxon>
        <taxon>Bacillati</taxon>
        <taxon>Bacillota</taxon>
        <taxon>Clostridia</taxon>
        <taxon>Eubacteriales</taxon>
        <taxon>Oscillospiraceae</taxon>
        <taxon>Papillibacter</taxon>
    </lineage>
</organism>
<feature type="transmembrane region" description="Helical" evidence="1">
    <location>
        <begin position="44"/>
        <end position="64"/>
    </location>
</feature>